<evidence type="ECO:0000313" key="7">
    <source>
        <dbReference type="EMBL" id="GFO42264.1"/>
    </source>
</evidence>
<evidence type="ECO:0000256" key="4">
    <source>
        <dbReference type="SAM" id="MobiDB-lite"/>
    </source>
</evidence>
<feature type="compositionally biased region" description="Polar residues" evidence="4">
    <location>
        <begin position="38"/>
        <end position="51"/>
    </location>
</feature>
<dbReference type="PROSITE" id="PS50812">
    <property type="entry name" value="PWWP"/>
    <property type="match status" value="1"/>
</dbReference>
<dbReference type="PANTHER" id="PTHR15999:SF2">
    <property type="entry name" value="ZINC FINGER CW-TYPE PWWP DOMAIN PROTEIN 1"/>
    <property type="match status" value="1"/>
</dbReference>
<feature type="compositionally biased region" description="Basic and acidic residues" evidence="4">
    <location>
        <begin position="14"/>
        <end position="29"/>
    </location>
</feature>
<feature type="region of interest" description="Disordered" evidence="4">
    <location>
        <begin position="479"/>
        <end position="518"/>
    </location>
</feature>
<evidence type="ECO:0000313" key="8">
    <source>
        <dbReference type="Proteomes" id="UP000735302"/>
    </source>
</evidence>
<feature type="compositionally biased region" description="Basic and acidic residues" evidence="4">
    <location>
        <begin position="924"/>
        <end position="933"/>
    </location>
</feature>
<proteinExistence type="predicted"/>
<dbReference type="InterPro" id="IPR000313">
    <property type="entry name" value="PWWP_dom"/>
</dbReference>
<feature type="region of interest" description="Disordered" evidence="4">
    <location>
        <begin position="1"/>
        <end position="69"/>
    </location>
</feature>
<dbReference type="Pfam" id="PF00855">
    <property type="entry name" value="PWWP"/>
    <property type="match status" value="1"/>
</dbReference>
<protein>
    <submittedName>
        <fullName evidence="7">Zinc finger cw-type pwwp domain protein 1-like</fullName>
    </submittedName>
</protein>
<feature type="region of interest" description="Disordered" evidence="4">
    <location>
        <begin position="715"/>
        <end position="769"/>
    </location>
</feature>
<dbReference type="Pfam" id="PF07496">
    <property type="entry name" value="zf-CW"/>
    <property type="match status" value="1"/>
</dbReference>
<evidence type="ECO:0000256" key="2">
    <source>
        <dbReference type="ARBA" id="ARBA00022771"/>
    </source>
</evidence>
<feature type="compositionally biased region" description="Basic and acidic residues" evidence="4">
    <location>
        <begin position="957"/>
        <end position="968"/>
    </location>
</feature>
<feature type="region of interest" description="Disordered" evidence="4">
    <location>
        <begin position="538"/>
        <end position="578"/>
    </location>
</feature>
<organism evidence="7 8">
    <name type="scientific">Plakobranchus ocellatus</name>
    <dbReference type="NCBI Taxonomy" id="259542"/>
    <lineage>
        <taxon>Eukaryota</taxon>
        <taxon>Metazoa</taxon>
        <taxon>Spiralia</taxon>
        <taxon>Lophotrochozoa</taxon>
        <taxon>Mollusca</taxon>
        <taxon>Gastropoda</taxon>
        <taxon>Heterobranchia</taxon>
        <taxon>Euthyneura</taxon>
        <taxon>Panpulmonata</taxon>
        <taxon>Sacoglossa</taxon>
        <taxon>Placobranchoidea</taxon>
        <taxon>Plakobranchidae</taxon>
        <taxon>Plakobranchus</taxon>
    </lineage>
</organism>
<dbReference type="GO" id="GO:0008270">
    <property type="term" value="F:zinc ion binding"/>
    <property type="evidence" value="ECO:0007669"/>
    <property type="project" value="UniProtKB-KW"/>
</dbReference>
<feature type="domain" description="PWWP" evidence="5">
    <location>
        <begin position="355"/>
        <end position="421"/>
    </location>
</feature>
<keyword evidence="3" id="KW-0862">Zinc</keyword>
<dbReference type="GO" id="GO:0005634">
    <property type="term" value="C:nucleus"/>
    <property type="evidence" value="ECO:0007669"/>
    <property type="project" value="TreeGrafter"/>
</dbReference>
<dbReference type="InterPro" id="IPR042778">
    <property type="entry name" value="ZCWPW1/ZCWPW2"/>
</dbReference>
<dbReference type="SUPFAM" id="SSF63748">
    <property type="entry name" value="Tudor/PWWP/MBT"/>
    <property type="match status" value="1"/>
</dbReference>
<dbReference type="SMART" id="SM00293">
    <property type="entry name" value="PWWP"/>
    <property type="match status" value="1"/>
</dbReference>
<feature type="compositionally biased region" description="Basic and acidic residues" evidence="4">
    <location>
        <begin position="224"/>
        <end position="235"/>
    </location>
</feature>
<feature type="region of interest" description="Disordered" evidence="4">
    <location>
        <begin position="197"/>
        <end position="293"/>
    </location>
</feature>
<dbReference type="AlphaFoldDB" id="A0AAV4DDJ9"/>
<feature type="compositionally biased region" description="Basic and acidic residues" evidence="4">
    <location>
        <begin position="199"/>
        <end position="216"/>
    </location>
</feature>
<feature type="compositionally biased region" description="Basic and acidic residues" evidence="4">
    <location>
        <begin position="810"/>
        <end position="828"/>
    </location>
</feature>
<feature type="compositionally biased region" description="Basic and acidic residues" evidence="4">
    <location>
        <begin position="835"/>
        <end position="849"/>
    </location>
</feature>
<evidence type="ECO:0000256" key="3">
    <source>
        <dbReference type="ARBA" id="ARBA00022833"/>
    </source>
</evidence>
<dbReference type="Gene3D" id="2.30.30.140">
    <property type="match status" value="1"/>
</dbReference>
<feature type="compositionally biased region" description="Basic and acidic residues" evidence="4">
    <location>
        <begin position="868"/>
        <end position="902"/>
    </location>
</feature>
<feature type="region of interest" description="Disordered" evidence="4">
    <location>
        <begin position="145"/>
        <end position="166"/>
    </location>
</feature>
<keyword evidence="8" id="KW-1185">Reference proteome</keyword>
<evidence type="ECO:0000256" key="1">
    <source>
        <dbReference type="ARBA" id="ARBA00022723"/>
    </source>
</evidence>
<feature type="compositionally biased region" description="Basic and acidic residues" evidence="4">
    <location>
        <begin position="268"/>
        <end position="284"/>
    </location>
</feature>
<feature type="domain" description="CW-type" evidence="6">
    <location>
        <begin position="290"/>
        <end position="344"/>
    </location>
</feature>
<dbReference type="PANTHER" id="PTHR15999">
    <property type="entry name" value="ZINC FINGER CW-TYPE PWWP DOMAIN PROTEIN 1"/>
    <property type="match status" value="1"/>
</dbReference>
<comment type="caution">
    <text evidence="7">The sequence shown here is derived from an EMBL/GenBank/DDBJ whole genome shotgun (WGS) entry which is preliminary data.</text>
</comment>
<feature type="region of interest" description="Disordered" evidence="4">
    <location>
        <begin position="801"/>
        <end position="977"/>
    </location>
</feature>
<keyword evidence="2" id="KW-0863">Zinc-finger</keyword>
<keyword evidence="1" id="KW-0479">Metal-binding</keyword>
<accession>A0AAV4DDJ9</accession>
<name>A0AAV4DDJ9_9GAST</name>
<dbReference type="CDD" id="cd20145">
    <property type="entry name" value="PWWP_ZCWPW1"/>
    <property type="match status" value="1"/>
</dbReference>
<reference evidence="7 8" key="1">
    <citation type="journal article" date="2021" name="Elife">
        <title>Chloroplast acquisition without the gene transfer in kleptoplastic sea slugs, Plakobranchus ocellatus.</title>
        <authorList>
            <person name="Maeda T."/>
            <person name="Takahashi S."/>
            <person name="Yoshida T."/>
            <person name="Shimamura S."/>
            <person name="Takaki Y."/>
            <person name="Nagai Y."/>
            <person name="Toyoda A."/>
            <person name="Suzuki Y."/>
            <person name="Arimoto A."/>
            <person name="Ishii H."/>
            <person name="Satoh N."/>
            <person name="Nishiyama T."/>
            <person name="Hasebe M."/>
            <person name="Maruyama T."/>
            <person name="Minagawa J."/>
            <person name="Obokata J."/>
            <person name="Shigenobu S."/>
        </authorList>
    </citation>
    <scope>NUCLEOTIDE SEQUENCE [LARGE SCALE GENOMIC DNA]</scope>
</reference>
<sequence>MERSKKKGFLAPLKGKEDPKQTIDEDAKQKKTAKSVPFKNQNHSSPEQNNGPPKVIFQRKKVKDGQAPLKKLQETVSAITPKSLTDSEYDDIFKAVLQEAINTDCDDKTTDDKRTESATFSKSEYNEKVANKCIDERDDLDSLKSEDVDIWTDSPPPTKNQKNENALCPLKSKCSVQKKAERNGSLKPKQLIFTNSESITEKKENKQEVDRTEVMARNHTPQIKKREGKEAKRADAVCGSPLFKKEGAEKQEKGQPGLKDKVKKRKKAKEDEMNNLKNGQNKEETADEQEEETGTWIQCSNKLCGKWRYVATIEDPVLVPALWECKMNSDKEHNSCDIPEVNYDESEHICTPFTIGSLVWAKMDGYPWWPGMIEPDPDYDTYFELITEKSMVPFQYHVTFFDDHVTRAWIRTNFIFPYSKGYEPAKKVLKGRNSYRKEIEQAVANADRAMALNLVERINTYGFSKRYRNNKKSKWRMKEYQAVPSKKSKKKGKRETKDNNIRCSQLETRPLKDHDTDDSLDDFSDLLEDSEYIPVKTKSRGLDNCNSLDESTETQDSKVKEGSSSEDEYNNQAKRSKFEDSIGEANDCKLPTETKFDPDVFTMEIDSAPINHHPHNNDNDKLREILCDTVERHTDINKSDKQHTSKNSMADMSIDYSHSKVVFTESTNLEDISLGDIEIALTDYMDANDSCEEITKKKKKGRKLGLKSKALGTSGKEECKKVGDEEEEKNDAHKIQKDDDEINMNCENEASTKENKKKSSKQEKPGRCDVACVGGNKYRAIEGELKMEEIHDIEKISSNQFHRKGSYQNMKKEHANLSNKSEAKDENASKMTWKSLKDTKVPTEADKENMSGGLPLENKKAIMRKNKTRETKKTKSEGDSDKENIEPSKEINQTKKANDKLRSCKKGLKRQAASSNNSVIPALKKQEKHETKQPKLPTKLEVPYTDQYVETNQNGNSKKEESDEEKQSQMKVSKRKCKAFSAIGKDLGKDEEQERKDKVNKKKLKSFAAPVKVCKSIDREVPQISSPNNGSNKDKTSLKSKTADCSLINDQHMVPDVTMGMESNIDSYLDIDTGYDENAGTKSLKVKEMVSDIRDNAKDRINDNNISVEEDEDVLDLDIDIQDDFNEPKNYVNSSEESDSADMEQLNLESVPHKQNVIVEEIKDLPPMFGRFAGRCAEHGSDSDPMELIED</sequence>
<dbReference type="EMBL" id="BLXT01007780">
    <property type="protein sequence ID" value="GFO42264.1"/>
    <property type="molecule type" value="Genomic_DNA"/>
</dbReference>
<evidence type="ECO:0000259" key="5">
    <source>
        <dbReference type="PROSITE" id="PS50812"/>
    </source>
</evidence>
<feature type="compositionally biased region" description="Basic and acidic residues" evidence="4">
    <location>
        <begin position="243"/>
        <end position="253"/>
    </location>
</feature>
<feature type="region of interest" description="Disordered" evidence="4">
    <location>
        <begin position="1017"/>
        <end position="1043"/>
    </location>
</feature>
<dbReference type="PROSITE" id="PS51050">
    <property type="entry name" value="ZF_CW"/>
    <property type="match status" value="1"/>
</dbReference>
<dbReference type="Proteomes" id="UP000735302">
    <property type="component" value="Unassembled WGS sequence"/>
</dbReference>
<gene>
    <name evidence="7" type="ORF">PoB_006876900</name>
</gene>
<dbReference type="InterPro" id="IPR011124">
    <property type="entry name" value="Znf_CW"/>
</dbReference>
<evidence type="ECO:0000259" key="6">
    <source>
        <dbReference type="PROSITE" id="PS51050"/>
    </source>
</evidence>
<dbReference type="Gene3D" id="3.30.40.100">
    <property type="match status" value="1"/>
</dbReference>